<feature type="chain" id="PRO_5019757422" evidence="1">
    <location>
        <begin position="25"/>
        <end position="257"/>
    </location>
</feature>
<dbReference type="EMBL" id="RCDA01000001">
    <property type="protein sequence ID" value="RLK51236.1"/>
    <property type="molecule type" value="Genomic_DNA"/>
</dbReference>
<comment type="caution">
    <text evidence="2">The sequence shown here is derived from an EMBL/GenBank/DDBJ whole genome shotgun (WGS) entry which is preliminary data.</text>
</comment>
<keyword evidence="1" id="KW-0732">Signal</keyword>
<proteinExistence type="predicted"/>
<protein>
    <submittedName>
        <fullName evidence="2">Putative salt-induced outer membrane protein YdiY</fullName>
    </submittedName>
</protein>
<organism evidence="2 3">
    <name type="scientific">Alkalispirillum mobile</name>
    <dbReference type="NCBI Taxonomy" id="85925"/>
    <lineage>
        <taxon>Bacteria</taxon>
        <taxon>Pseudomonadati</taxon>
        <taxon>Pseudomonadota</taxon>
        <taxon>Gammaproteobacteria</taxon>
        <taxon>Chromatiales</taxon>
        <taxon>Ectothiorhodospiraceae</taxon>
        <taxon>Alkalispirillum</taxon>
    </lineage>
</organism>
<keyword evidence="3" id="KW-1185">Reference proteome</keyword>
<dbReference type="Proteomes" id="UP000275461">
    <property type="component" value="Unassembled WGS sequence"/>
</dbReference>
<name>A0A498C9Z6_9GAMM</name>
<evidence type="ECO:0000313" key="3">
    <source>
        <dbReference type="Proteomes" id="UP000275461"/>
    </source>
</evidence>
<reference evidence="2 3" key="1">
    <citation type="submission" date="2018-10" db="EMBL/GenBank/DDBJ databases">
        <title>Genomic Encyclopedia of Type Strains, Phase IV (KMG-IV): sequencing the most valuable type-strain genomes for metagenomic binning, comparative biology and taxonomic classification.</title>
        <authorList>
            <person name="Goeker M."/>
        </authorList>
    </citation>
    <scope>NUCLEOTIDE SEQUENCE [LARGE SCALE GENOMIC DNA]</scope>
    <source>
        <strain evidence="2 3">DSM 12769</strain>
    </source>
</reference>
<dbReference type="Pfam" id="PF04338">
    <property type="entry name" value="DUF481"/>
    <property type="match status" value="1"/>
</dbReference>
<feature type="signal peptide" evidence="1">
    <location>
        <begin position="1"/>
        <end position="24"/>
    </location>
</feature>
<gene>
    <name evidence="2" type="ORF">DFR31_1158</name>
</gene>
<sequence length="257" mass="29379">MRHPRPSQKLAPVLLAALFVPWTAAQSLPGAPSPPDAQENDDWNHEGRISAGLSVTRGNTRTESGQLALDHRSRSPRNRVLASAEGNRARDDGELSVYNLRGSLRHDYFLTRRLYLNSSASLLRDEFRDIRLRRTVGFGPGVQLLDTERVQLSAETGLSYIHETRYVQDTQREPAWRWAMDYQQELESGVTLFHRQEGLVVLDEPKDWVWSSRTGLRFPVIGDLAGSIQYQYDYDNQPAEDRKAYDSALLLNVNWTW</sequence>
<evidence type="ECO:0000256" key="1">
    <source>
        <dbReference type="SAM" id="SignalP"/>
    </source>
</evidence>
<evidence type="ECO:0000313" key="2">
    <source>
        <dbReference type="EMBL" id="RLK51236.1"/>
    </source>
</evidence>
<dbReference type="RefSeq" id="WP_121441657.1">
    <property type="nucleotide sequence ID" value="NZ_RCDA01000001.1"/>
</dbReference>
<dbReference type="AlphaFoldDB" id="A0A498C9Z6"/>
<dbReference type="InterPro" id="IPR007433">
    <property type="entry name" value="DUF481"/>
</dbReference>
<dbReference type="OrthoDB" id="9806250at2"/>
<accession>A0A498C9Z6</accession>